<gene>
    <name evidence="13" type="primary">ABCB7_1</name>
    <name evidence="13" type="ORF">FOZ63_001231</name>
</gene>
<dbReference type="SUPFAM" id="SSF90123">
    <property type="entry name" value="ABC transporter transmembrane region"/>
    <property type="match status" value="1"/>
</dbReference>
<feature type="domain" description="ABC transporter" evidence="11">
    <location>
        <begin position="441"/>
        <end position="676"/>
    </location>
</feature>
<feature type="signal peptide" evidence="10">
    <location>
        <begin position="1"/>
        <end position="16"/>
    </location>
</feature>
<evidence type="ECO:0000256" key="9">
    <source>
        <dbReference type="SAM" id="Phobius"/>
    </source>
</evidence>
<keyword evidence="10" id="KW-0732">Signal</keyword>
<dbReference type="GO" id="GO:0140359">
    <property type="term" value="F:ABC-type transporter activity"/>
    <property type="evidence" value="ECO:0007669"/>
    <property type="project" value="InterPro"/>
</dbReference>
<feature type="chain" id="PRO_5029542789" evidence="10">
    <location>
        <begin position="17"/>
        <end position="702"/>
    </location>
</feature>
<dbReference type="SMART" id="SM00382">
    <property type="entry name" value="AAA"/>
    <property type="match status" value="1"/>
</dbReference>
<dbReference type="InterPro" id="IPR003593">
    <property type="entry name" value="AAA+_ATPase"/>
</dbReference>
<dbReference type="CDD" id="cd18582">
    <property type="entry name" value="ABC_6TM_ATM1_ABCB7"/>
    <property type="match status" value="1"/>
</dbReference>
<organism evidence="13 14">
    <name type="scientific">Perkinsus olseni</name>
    <name type="common">Perkinsus atlanticus</name>
    <dbReference type="NCBI Taxonomy" id="32597"/>
    <lineage>
        <taxon>Eukaryota</taxon>
        <taxon>Sar</taxon>
        <taxon>Alveolata</taxon>
        <taxon>Perkinsozoa</taxon>
        <taxon>Perkinsea</taxon>
        <taxon>Perkinsida</taxon>
        <taxon>Perkinsidae</taxon>
        <taxon>Perkinsus</taxon>
    </lineage>
</organism>
<dbReference type="Gene3D" id="1.20.1560.10">
    <property type="entry name" value="ABC transporter type 1, transmembrane domain"/>
    <property type="match status" value="1"/>
</dbReference>
<dbReference type="OMA" id="ITEYNIL"/>
<dbReference type="Pfam" id="PF00664">
    <property type="entry name" value="ABC_membrane"/>
    <property type="match status" value="1"/>
</dbReference>
<evidence type="ECO:0000256" key="1">
    <source>
        <dbReference type="ARBA" id="ARBA00004225"/>
    </source>
</evidence>
<comment type="subcellular location">
    <subcellularLocation>
        <location evidence="1">Mitochondrion membrane</location>
        <topology evidence="1">Multi-pass membrane protein</topology>
    </subcellularLocation>
</comment>
<dbReference type="SUPFAM" id="SSF52540">
    <property type="entry name" value="P-loop containing nucleoside triphosphate hydrolases"/>
    <property type="match status" value="1"/>
</dbReference>
<dbReference type="PANTHER" id="PTHR24221">
    <property type="entry name" value="ATP-BINDING CASSETTE SUB-FAMILY B"/>
    <property type="match status" value="1"/>
</dbReference>
<accession>A0A7J6UC12</accession>
<keyword evidence="7 9" id="KW-0472">Membrane</keyword>
<keyword evidence="4" id="KW-0547">Nucleotide-binding</keyword>
<evidence type="ECO:0000313" key="13">
    <source>
        <dbReference type="EMBL" id="KAF4754721.1"/>
    </source>
</evidence>
<dbReference type="GO" id="GO:0005524">
    <property type="term" value="F:ATP binding"/>
    <property type="evidence" value="ECO:0007669"/>
    <property type="project" value="UniProtKB-KW"/>
</dbReference>
<comment type="caution">
    <text evidence="13">The sequence shown here is derived from an EMBL/GenBank/DDBJ whole genome shotgun (WGS) entry which is preliminary data.</text>
</comment>
<keyword evidence="14" id="KW-1185">Reference proteome</keyword>
<dbReference type="InterPro" id="IPR027417">
    <property type="entry name" value="P-loop_NTPase"/>
</dbReference>
<evidence type="ECO:0000256" key="4">
    <source>
        <dbReference type="ARBA" id="ARBA00022741"/>
    </source>
</evidence>
<dbReference type="InterPro" id="IPR003439">
    <property type="entry name" value="ABC_transporter-like_ATP-bd"/>
</dbReference>
<evidence type="ECO:0000256" key="7">
    <source>
        <dbReference type="ARBA" id="ARBA00023136"/>
    </source>
</evidence>
<dbReference type="PANTHER" id="PTHR24221:SF402">
    <property type="entry name" value="IRON-SULFUR CLUSTERS TRANSPORTER ABCB7, MITOCHONDRIAL"/>
    <property type="match status" value="1"/>
</dbReference>
<evidence type="ECO:0000259" key="12">
    <source>
        <dbReference type="PROSITE" id="PS50929"/>
    </source>
</evidence>
<feature type="domain" description="ABC transmembrane type-1" evidence="12">
    <location>
        <begin position="125"/>
        <end position="407"/>
    </location>
</feature>
<evidence type="ECO:0000313" key="14">
    <source>
        <dbReference type="Proteomes" id="UP000553632"/>
    </source>
</evidence>
<dbReference type="InterPro" id="IPR036640">
    <property type="entry name" value="ABC1_TM_sf"/>
</dbReference>
<dbReference type="AlphaFoldDB" id="A0A7J6UC12"/>
<dbReference type="EMBL" id="JABANO010004719">
    <property type="protein sequence ID" value="KAF4754721.1"/>
    <property type="molecule type" value="Genomic_DNA"/>
</dbReference>
<dbReference type="PROSITE" id="PS00211">
    <property type="entry name" value="ABC_TRANSPORTER_1"/>
    <property type="match status" value="1"/>
</dbReference>
<protein>
    <submittedName>
        <fullName evidence="13">ATP-binding cassette sub- B member 7, mitochondrial</fullName>
    </submittedName>
</protein>
<evidence type="ECO:0000256" key="3">
    <source>
        <dbReference type="ARBA" id="ARBA00022692"/>
    </source>
</evidence>
<evidence type="ECO:0000256" key="8">
    <source>
        <dbReference type="ARBA" id="ARBA00024363"/>
    </source>
</evidence>
<dbReference type="InterPro" id="IPR011527">
    <property type="entry name" value="ABC1_TM_dom"/>
</dbReference>
<dbReference type="InterPro" id="IPR017871">
    <property type="entry name" value="ABC_transporter-like_CS"/>
</dbReference>
<keyword evidence="5 13" id="KW-0067">ATP-binding</keyword>
<dbReference type="GO" id="GO:0016887">
    <property type="term" value="F:ATP hydrolysis activity"/>
    <property type="evidence" value="ECO:0007669"/>
    <property type="project" value="InterPro"/>
</dbReference>
<evidence type="ECO:0000256" key="10">
    <source>
        <dbReference type="SAM" id="SignalP"/>
    </source>
</evidence>
<evidence type="ECO:0000256" key="2">
    <source>
        <dbReference type="ARBA" id="ARBA00022448"/>
    </source>
</evidence>
<evidence type="ECO:0000256" key="5">
    <source>
        <dbReference type="ARBA" id="ARBA00022840"/>
    </source>
</evidence>
<evidence type="ECO:0000259" key="11">
    <source>
        <dbReference type="PROSITE" id="PS50893"/>
    </source>
</evidence>
<feature type="transmembrane region" description="Helical" evidence="9">
    <location>
        <begin position="262"/>
        <end position="283"/>
    </location>
</feature>
<comment type="similarity">
    <text evidence="8">Belongs to the ABC transporter superfamily. ABCB family. Heavy Metal importer (TC 3.A.1.210) subfamily.</text>
</comment>
<sequence length="702" mass="77183">MFKAVTLSSSTAAAAALCCPARAATGLLIRPFIPVSRVRSLNGWPNQAATVRFVSSVPRKPDDKELLKGIPKNVVDEQTGSSKPATLSTILKKKDTREESWEIMKYMSKFVWPQNPAFRIRVLSSAACIVLAKLATIQAPIQLGALINSLSVPVTAVTTPLLLLSSFVLAKVCQSAFTELRGIIFSNVSQDACRRIARKAFEHVHTLDVSFLIGSRSGEVQAIISRSLRSVTSMLNMMLFNMIPTALEFSLVLWILATHAGIPAALITTATMAAYVGFTTYYTTKRNEYRRKMNMAENEANARLLDSIINAESVRFFANEKRETELYDQSLAKYEKENVRVLKSLGRLNFGQQLIYNSGLFATLFLALNQCVAGTLPVGDLVMINTLLMQLSSPLNMIGMVYRETTMSLVDMSKLHALMRVQPSIKDSPNAQDLVLKGGEVSIKDLTFDYGSESRKILNGFSLDIPAGHRVAIVGSSGAGKSTVLRLLLRLYAPSSGSITIDGQPIDEVTLSSLRKNIGVVPQDCSLFHDTVFNNILYGRLDATEEEVIAAAKMAEIHDTIMDFPKGYQTLVGERGLKLSGGERQRVGIARCILKNPELVLFDEATSALDSETEQNILKGFEQLTASRTSLIVAHRLSTVMNCDTICVLEEGKIAEKGSHKELMNIENGKYRQLWERQFLIDEAESLDDDDAAESNNTTSTV</sequence>
<dbReference type="GO" id="GO:0005743">
    <property type="term" value="C:mitochondrial inner membrane"/>
    <property type="evidence" value="ECO:0007669"/>
    <property type="project" value="TreeGrafter"/>
</dbReference>
<dbReference type="GO" id="GO:0006879">
    <property type="term" value="P:intracellular iron ion homeostasis"/>
    <property type="evidence" value="ECO:0007669"/>
    <property type="project" value="TreeGrafter"/>
</dbReference>
<proteinExistence type="inferred from homology"/>
<dbReference type="PROSITE" id="PS50893">
    <property type="entry name" value="ABC_TRANSPORTER_2"/>
    <property type="match status" value="1"/>
</dbReference>
<name>A0A7J6UC12_PEROL</name>
<feature type="transmembrane region" description="Helical" evidence="9">
    <location>
        <begin position="235"/>
        <end position="256"/>
    </location>
</feature>
<keyword evidence="6 9" id="KW-1133">Transmembrane helix</keyword>
<dbReference type="InterPro" id="IPR039421">
    <property type="entry name" value="Type_1_exporter"/>
</dbReference>
<dbReference type="FunFam" id="3.40.50.300:FF:000287">
    <property type="entry name" value="Multidrug ABC transporter ATP-binding protein"/>
    <property type="match status" value="1"/>
</dbReference>
<reference evidence="13 14" key="1">
    <citation type="submission" date="2020-04" db="EMBL/GenBank/DDBJ databases">
        <title>Perkinsus olseni comparative genomics.</title>
        <authorList>
            <person name="Bogema D.R."/>
        </authorList>
    </citation>
    <scope>NUCLEOTIDE SEQUENCE [LARGE SCALE GENOMIC DNA]</scope>
    <source>
        <strain evidence="13 14">ATCC PRA-207</strain>
    </source>
</reference>
<dbReference type="Pfam" id="PF00005">
    <property type="entry name" value="ABC_tran"/>
    <property type="match status" value="1"/>
</dbReference>
<evidence type="ECO:0000256" key="6">
    <source>
        <dbReference type="ARBA" id="ARBA00022989"/>
    </source>
</evidence>
<feature type="transmembrane region" description="Helical" evidence="9">
    <location>
        <begin position="354"/>
        <end position="376"/>
    </location>
</feature>
<dbReference type="Proteomes" id="UP000553632">
    <property type="component" value="Unassembled WGS sequence"/>
</dbReference>
<keyword evidence="3 9" id="KW-0812">Transmembrane</keyword>
<dbReference type="PROSITE" id="PS50929">
    <property type="entry name" value="ABC_TM1F"/>
    <property type="match status" value="1"/>
</dbReference>
<dbReference type="Gene3D" id="3.40.50.300">
    <property type="entry name" value="P-loop containing nucleotide triphosphate hydrolases"/>
    <property type="match status" value="1"/>
</dbReference>
<keyword evidence="2" id="KW-0813">Transport</keyword>